<dbReference type="EMBL" id="FZMO01000190">
    <property type="protein sequence ID" value="SNQ48713.1"/>
    <property type="molecule type" value="Genomic_DNA"/>
</dbReference>
<reference evidence="1 2" key="1">
    <citation type="submission" date="2017-06" db="EMBL/GenBank/DDBJ databases">
        <authorList>
            <person name="Kim H.J."/>
            <person name="Triplett B.A."/>
        </authorList>
    </citation>
    <scope>NUCLEOTIDE SEQUENCE [LARGE SCALE GENOMIC DNA]</scope>
    <source>
        <strain evidence="1">FRACA_ARgP5</strain>
    </source>
</reference>
<gene>
    <name evidence="1" type="ORF">FRACA_270030</name>
</gene>
<dbReference type="Proteomes" id="UP000234331">
    <property type="component" value="Unassembled WGS sequence"/>
</dbReference>
<sequence>MTPVVTVHSIVTVRRDVASRCFFYAIVGGPSINGRPRLAGPHRAVTVRRPDIQVNAGGASTRACRDAMAVTRSRGASAWRPGARPAWRKDER</sequence>
<proteinExistence type="predicted"/>
<dbReference type="AlphaFoldDB" id="A0A2I2KSQ9"/>
<name>A0A2I2KSQ9_9ACTN</name>
<evidence type="ECO:0000313" key="2">
    <source>
        <dbReference type="Proteomes" id="UP000234331"/>
    </source>
</evidence>
<keyword evidence="2" id="KW-1185">Reference proteome</keyword>
<accession>A0A2I2KSQ9</accession>
<protein>
    <submittedName>
        <fullName evidence="1">Uncharacterized protein</fullName>
    </submittedName>
</protein>
<organism evidence="1 2">
    <name type="scientific">Frankia canadensis</name>
    <dbReference type="NCBI Taxonomy" id="1836972"/>
    <lineage>
        <taxon>Bacteria</taxon>
        <taxon>Bacillati</taxon>
        <taxon>Actinomycetota</taxon>
        <taxon>Actinomycetes</taxon>
        <taxon>Frankiales</taxon>
        <taxon>Frankiaceae</taxon>
        <taxon>Frankia</taxon>
    </lineage>
</organism>
<evidence type="ECO:0000313" key="1">
    <source>
        <dbReference type="EMBL" id="SNQ48713.1"/>
    </source>
</evidence>